<evidence type="ECO:0000313" key="1">
    <source>
        <dbReference type="EMBL" id="KNC94161.1"/>
    </source>
</evidence>
<keyword evidence="2" id="KW-1185">Reference proteome</keyword>
<name>A0A0L0GZP6_9ENTR</name>
<comment type="caution">
    <text evidence="1">The sequence shown here is derived from an EMBL/GenBank/DDBJ whole genome shotgun (WGS) entry which is preliminary data.</text>
</comment>
<keyword evidence="1" id="KW-0547">Nucleotide-binding</keyword>
<dbReference type="EMBL" id="JNGI01000032">
    <property type="protein sequence ID" value="KNC94161.1"/>
    <property type="molecule type" value="Genomic_DNA"/>
</dbReference>
<proteinExistence type="predicted"/>
<protein>
    <submittedName>
        <fullName evidence="1">ATP-binding protein</fullName>
    </submittedName>
</protein>
<evidence type="ECO:0000313" key="2">
    <source>
        <dbReference type="Proteomes" id="UP000037393"/>
    </source>
</evidence>
<organism evidence="1 2">
    <name type="scientific">Trabulsiella odontotermitis</name>
    <dbReference type="NCBI Taxonomy" id="379893"/>
    <lineage>
        <taxon>Bacteria</taxon>
        <taxon>Pseudomonadati</taxon>
        <taxon>Pseudomonadota</taxon>
        <taxon>Gammaproteobacteria</taxon>
        <taxon>Enterobacterales</taxon>
        <taxon>Enterobacteriaceae</taxon>
        <taxon>Trabulsiella</taxon>
    </lineage>
</organism>
<sequence length="180" mass="20076">MNASGIRLLVVSALKGQTLAEERVYSPRDWPTTSPDYPVLLVQTPYDEKQSMGRNAPQFTTVTTIRISGRVEEFDGEELDGAARAETALEDLREQIDRSVINSYELTRNIQQFKNIRSSIDVSADGEGHTGQITYEIDAEYFQGPDDFYPITPTTIDEMVITVSMPDGTTEPVVVVPLKE</sequence>
<dbReference type="OrthoDB" id="6873399at2"/>
<reference evidence="1 2" key="1">
    <citation type="journal article" date="2015" name="Appl. Environ. Microbiol.">
        <title>The Enterobacterium Trabulsiella odontotermitis Presents Novel Adaptations Related to Its Association with Fungus-Growing Termites.</title>
        <authorList>
            <person name="Sapountzis P."/>
            <person name="Gruntjes T."/>
            <person name="Otani S."/>
            <person name="Estevez J."/>
            <person name="da Costa R.R."/>
            <person name="Plunkett G.3rd."/>
            <person name="Perna N.T."/>
            <person name="Poulsen M."/>
        </authorList>
    </citation>
    <scope>NUCLEOTIDE SEQUENCE [LARGE SCALE GENOMIC DNA]</scope>
    <source>
        <strain evidence="1 2">12</strain>
    </source>
</reference>
<accession>A0A0L0GZP6</accession>
<dbReference type="GO" id="GO:0005524">
    <property type="term" value="F:ATP binding"/>
    <property type="evidence" value="ECO:0007669"/>
    <property type="project" value="UniProtKB-KW"/>
</dbReference>
<gene>
    <name evidence="1" type="ORF">GM31_15960</name>
</gene>
<dbReference type="AlphaFoldDB" id="A0A0L0GZP6"/>
<keyword evidence="1" id="KW-0067">ATP-binding</keyword>
<dbReference type="Proteomes" id="UP000037393">
    <property type="component" value="Unassembled WGS sequence"/>
</dbReference>
<dbReference type="RefSeq" id="WP_049856602.1">
    <property type="nucleotide sequence ID" value="NZ_JNGI01000032.1"/>
</dbReference>
<dbReference type="PATRIC" id="fig|379893.4.peg.3245"/>